<feature type="transmembrane region" description="Helical" evidence="9">
    <location>
        <begin position="68"/>
        <end position="87"/>
    </location>
</feature>
<evidence type="ECO:0000256" key="5">
    <source>
        <dbReference type="ARBA" id="ARBA00023040"/>
    </source>
</evidence>
<accession>A0A1W0X7U9</accession>
<evidence type="ECO:0000256" key="1">
    <source>
        <dbReference type="ARBA" id="ARBA00004651"/>
    </source>
</evidence>
<evidence type="ECO:0000256" key="9">
    <source>
        <dbReference type="SAM" id="Phobius"/>
    </source>
</evidence>
<gene>
    <name evidence="11" type="ORF">BV898_02779</name>
</gene>
<dbReference type="GO" id="GO:0005886">
    <property type="term" value="C:plasma membrane"/>
    <property type="evidence" value="ECO:0007669"/>
    <property type="project" value="UniProtKB-SubCell"/>
</dbReference>
<feature type="transmembrane region" description="Helical" evidence="9">
    <location>
        <begin position="196"/>
        <end position="221"/>
    </location>
</feature>
<comment type="subcellular location">
    <subcellularLocation>
        <location evidence="1">Cell membrane</location>
        <topology evidence="1">Multi-pass membrane protein</topology>
    </subcellularLocation>
</comment>
<dbReference type="Gene3D" id="1.20.1070.10">
    <property type="entry name" value="Rhodopsin 7-helix transmembrane proteins"/>
    <property type="match status" value="1"/>
</dbReference>
<feature type="transmembrane region" description="Helical" evidence="9">
    <location>
        <begin position="107"/>
        <end position="128"/>
    </location>
</feature>
<proteinExistence type="predicted"/>
<dbReference type="CDD" id="cd00637">
    <property type="entry name" value="7tm_classA_rhodopsin-like"/>
    <property type="match status" value="1"/>
</dbReference>
<evidence type="ECO:0000313" key="12">
    <source>
        <dbReference type="Proteomes" id="UP000192578"/>
    </source>
</evidence>
<keyword evidence="2" id="KW-1003">Cell membrane</keyword>
<dbReference type="InterPro" id="IPR017452">
    <property type="entry name" value="GPCR_Rhodpsn_7TM"/>
</dbReference>
<keyword evidence="3 9" id="KW-0812">Transmembrane</keyword>
<feature type="transmembrane region" description="Helical" evidence="9">
    <location>
        <begin position="252"/>
        <end position="270"/>
    </location>
</feature>
<feature type="domain" description="G-protein coupled receptors family 1 profile" evidence="10">
    <location>
        <begin position="41"/>
        <end position="269"/>
    </location>
</feature>
<reference evidence="12" key="1">
    <citation type="submission" date="2017-01" db="EMBL/GenBank/DDBJ databases">
        <title>Comparative genomics of anhydrobiosis in the tardigrade Hypsibius dujardini.</title>
        <authorList>
            <person name="Yoshida Y."/>
            <person name="Koutsovoulos G."/>
            <person name="Laetsch D."/>
            <person name="Stevens L."/>
            <person name="Kumar S."/>
            <person name="Horikawa D."/>
            <person name="Ishino K."/>
            <person name="Komine S."/>
            <person name="Tomita M."/>
            <person name="Blaxter M."/>
            <person name="Arakawa K."/>
        </authorList>
    </citation>
    <scope>NUCLEOTIDE SEQUENCE [LARGE SCALE GENOMIC DNA]</scope>
    <source>
        <strain evidence="12">Z151</strain>
    </source>
</reference>
<dbReference type="InterPro" id="IPR019424">
    <property type="entry name" value="7TM_GPCR_Srsx"/>
</dbReference>
<evidence type="ECO:0000256" key="2">
    <source>
        <dbReference type="ARBA" id="ARBA00022475"/>
    </source>
</evidence>
<dbReference type="AlphaFoldDB" id="A0A1W0X7U9"/>
<evidence type="ECO:0000256" key="3">
    <source>
        <dbReference type="ARBA" id="ARBA00022692"/>
    </source>
</evidence>
<keyword evidence="8" id="KW-0807">Transducer</keyword>
<keyword evidence="7" id="KW-0675">Receptor</keyword>
<sequence length="349" mass="38543">MSSLNSTANSSHHQSFLWTTAANNNCSLSPGQLYSLNILPLTLSAVIIFAQSFNLVIFHFWQIQEPFVLLHIAHACPSLLLGVTSLGTPLVRMFPWHETVSGHVTMVFVHAYQLWMTLSLVTLVAINVDRWLSVEFPAEYRRRMSHRRYVRILVLSAWVLTLLLTAPGFIRYWHSSVVSCAAPLQWKSGSVLGLQAWKIIIGPVILGLLIFFQARIVVIAVKRKAKEMLAKRRVTVSAAADARPVRIVWRSLRASMMLTLIGVVTFFPFGQSFGAAAEGSRSFVCAAKRLCRDNARVPREEEQTETVSATLLAKVKELPGFPPGALLVTGTLDVASDDAGFVTVSGDLS</sequence>
<dbReference type="PROSITE" id="PS50262">
    <property type="entry name" value="G_PROTEIN_RECEP_F1_2"/>
    <property type="match status" value="1"/>
</dbReference>
<dbReference type="EMBL" id="MTYJ01000012">
    <property type="protein sequence ID" value="OQV23331.1"/>
    <property type="molecule type" value="Genomic_DNA"/>
</dbReference>
<dbReference type="PANTHER" id="PTHR24249">
    <property type="entry name" value="HISTAMINE RECEPTOR-RELATED G-PROTEIN COUPLED RECEPTOR"/>
    <property type="match status" value="1"/>
</dbReference>
<dbReference type="PANTHER" id="PTHR24249:SF372">
    <property type="entry name" value="G-PROTEIN COUPLED RECEPTORS FAMILY 1 PROFILE DOMAIN-CONTAINING PROTEIN"/>
    <property type="match status" value="1"/>
</dbReference>
<feature type="transmembrane region" description="Helical" evidence="9">
    <location>
        <begin position="149"/>
        <end position="170"/>
    </location>
</feature>
<feature type="transmembrane region" description="Helical" evidence="9">
    <location>
        <begin position="38"/>
        <end position="61"/>
    </location>
</feature>
<keyword evidence="12" id="KW-1185">Reference proteome</keyword>
<keyword evidence="6 9" id="KW-0472">Membrane</keyword>
<evidence type="ECO:0000256" key="4">
    <source>
        <dbReference type="ARBA" id="ARBA00022989"/>
    </source>
</evidence>
<dbReference type="InterPro" id="IPR050569">
    <property type="entry name" value="TAAR"/>
</dbReference>
<keyword evidence="5" id="KW-0297">G-protein coupled receptor</keyword>
<evidence type="ECO:0000256" key="6">
    <source>
        <dbReference type="ARBA" id="ARBA00023136"/>
    </source>
</evidence>
<evidence type="ECO:0000259" key="10">
    <source>
        <dbReference type="PROSITE" id="PS50262"/>
    </source>
</evidence>
<keyword evidence="4 9" id="KW-1133">Transmembrane helix</keyword>
<dbReference type="GO" id="GO:0004930">
    <property type="term" value="F:G protein-coupled receptor activity"/>
    <property type="evidence" value="ECO:0007669"/>
    <property type="project" value="UniProtKB-KW"/>
</dbReference>
<name>A0A1W0X7U9_HYPEX</name>
<comment type="caution">
    <text evidence="11">The sequence shown here is derived from an EMBL/GenBank/DDBJ whole genome shotgun (WGS) entry which is preliminary data.</text>
</comment>
<evidence type="ECO:0000313" key="11">
    <source>
        <dbReference type="EMBL" id="OQV23331.1"/>
    </source>
</evidence>
<dbReference type="InterPro" id="IPR000276">
    <property type="entry name" value="GPCR_Rhodpsn"/>
</dbReference>
<dbReference type="PROSITE" id="PS00237">
    <property type="entry name" value="G_PROTEIN_RECEP_F1_1"/>
    <property type="match status" value="1"/>
</dbReference>
<dbReference type="SUPFAM" id="SSF81321">
    <property type="entry name" value="Family A G protein-coupled receptor-like"/>
    <property type="match status" value="1"/>
</dbReference>
<evidence type="ECO:0000256" key="8">
    <source>
        <dbReference type="ARBA" id="ARBA00023224"/>
    </source>
</evidence>
<organism evidence="11 12">
    <name type="scientific">Hypsibius exemplaris</name>
    <name type="common">Freshwater tardigrade</name>
    <dbReference type="NCBI Taxonomy" id="2072580"/>
    <lineage>
        <taxon>Eukaryota</taxon>
        <taxon>Metazoa</taxon>
        <taxon>Ecdysozoa</taxon>
        <taxon>Tardigrada</taxon>
        <taxon>Eutardigrada</taxon>
        <taxon>Parachela</taxon>
        <taxon>Hypsibioidea</taxon>
        <taxon>Hypsibiidae</taxon>
        <taxon>Hypsibius</taxon>
    </lineage>
</organism>
<dbReference type="Proteomes" id="UP000192578">
    <property type="component" value="Unassembled WGS sequence"/>
</dbReference>
<protein>
    <recommendedName>
        <fullName evidence="10">G-protein coupled receptors family 1 profile domain-containing protein</fullName>
    </recommendedName>
</protein>
<evidence type="ECO:0000256" key="7">
    <source>
        <dbReference type="ARBA" id="ARBA00023170"/>
    </source>
</evidence>
<dbReference type="Pfam" id="PF10320">
    <property type="entry name" value="7TM_GPCR_Srsx"/>
    <property type="match status" value="1"/>
</dbReference>